<protein>
    <submittedName>
        <fullName evidence="2">Uncharacterized protein</fullName>
    </submittedName>
</protein>
<reference evidence="2 3" key="1">
    <citation type="journal article" date="2013" name="PLoS Genet.">
        <title>Comparative genome structure, secondary metabolite, and effector coding capacity across Cochliobolus pathogens.</title>
        <authorList>
            <person name="Condon B.J."/>
            <person name="Leng Y."/>
            <person name="Wu D."/>
            <person name="Bushley K.E."/>
            <person name="Ohm R.A."/>
            <person name="Otillar R."/>
            <person name="Martin J."/>
            <person name="Schackwitz W."/>
            <person name="Grimwood J."/>
            <person name="MohdZainudin N."/>
            <person name="Xue C."/>
            <person name="Wang R."/>
            <person name="Manning V.A."/>
            <person name="Dhillon B."/>
            <person name="Tu Z.J."/>
            <person name="Steffenson B.J."/>
            <person name="Salamov A."/>
            <person name="Sun H."/>
            <person name="Lowry S."/>
            <person name="LaButti K."/>
            <person name="Han J."/>
            <person name="Copeland A."/>
            <person name="Lindquist E."/>
            <person name="Barry K."/>
            <person name="Schmutz J."/>
            <person name="Baker S.E."/>
            <person name="Ciuffetti L.M."/>
            <person name="Grigoriev I.V."/>
            <person name="Zhong S."/>
            <person name="Turgeon B.G."/>
        </authorList>
    </citation>
    <scope>NUCLEOTIDE SEQUENCE [LARGE SCALE GENOMIC DNA]</scope>
    <source>
        <strain evidence="2 3">ATCC 44560</strain>
    </source>
</reference>
<dbReference type="AlphaFoldDB" id="W6Z3L8"/>
<dbReference type="KEGG" id="bor:COCMIDRAFT_6166"/>
<evidence type="ECO:0000256" key="1">
    <source>
        <dbReference type="SAM" id="MobiDB-lite"/>
    </source>
</evidence>
<name>W6Z3L8_COCMI</name>
<evidence type="ECO:0000313" key="3">
    <source>
        <dbReference type="Proteomes" id="UP000054032"/>
    </source>
</evidence>
<gene>
    <name evidence="2" type="ORF">COCMIDRAFT_6166</name>
</gene>
<sequence>MAFEDSCGHEKIGRIIANMEALLPSASIERRDYLRCRTTYGLLSITYKRINDSNNPEKEYQELQGVAKDLRHRLTNLDLSRSLSRKFQALLDGLEAGIDAALKPGVTIDFVIRGLRNTLEETHDTPMVKREPVKMVHEARLEKIKEELAAECEKNRKLNEEHNWLVLEFRKDQVRERSGTGGPPLRKLSGRLEQ</sequence>
<dbReference type="Proteomes" id="UP000054032">
    <property type="component" value="Unassembled WGS sequence"/>
</dbReference>
<dbReference type="HOGENOM" id="CLU_101079_0_0_1"/>
<feature type="region of interest" description="Disordered" evidence="1">
    <location>
        <begin position="175"/>
        <end position="194"/>
    </location>
</feature>
<organism evidence="2 3">
    <name type="scientific">Bipolaris oryzae ATCC 44560</name>
    <dbReference type="NCBI Taxonomy" id="930090"/>
    <lineage>
        <taxon>Eukaryota</taxon>
        <taxon>Fungi</taxon>
        <taxon>Dikarya</taxon>
        <taxon>Ascomycota</taxon>
        <taxon>Pezizomycotina</taxon>
        <taxon>Dothideomycetes</taxon>
        <taxon>Pleosporomycetidae</taxon>
        <taxon>Pleosporales</taxon>
        <taxon>Pleosporineae</taxon>
        <taxon>Pleosporaceae</taxon>
        <taxon>Bipolaris</taxon>
    </lineage>
</organism>
<dbReference type="OrthoDB" id="3778493at2759"/>
<evidence type="ECO:0000313" key="2">
    <source>
        <dbReference type="EMBL" id="EUC44560.1"/>
    </source>
</evidence>
<keyword evidence="3" id="KW-1185">Reference proteome</keyword>
<dbReference type="EMBL" id="KI964002">
    <property type="protein sequence ID" value="EUC44560.1"/>
    <property type="molecule type" value="Genomic_DNA"/>
</dbReference>
<dbReference type="GeneID" id="19124868"/>
<dbReference type="RefSeq" id="XP_007688921.1">
    <property type="nucleotide sequence ID" value="XM_007690731.1"/>
</dbReference>
<proteinExistence type="predicted"/>
<accession>W6Z3L8</accession>